<gene>
    <name evidence="1" type="ORF">PWF71_11685</name>
</gene>
<reference evidence="1" key="1">
    <citation type="submission" date="2023-02" db="EMBL/GenBank/DDBJ databases">
        <title>Genome sequence of Microbacterium liquefaciens B1075.</title>
        <authorList>
            <person name="Cao J."/>
            <person name="Li X."/>
        </authorList>
    </citation>
    <scope>NUCLEOTIDE SEQUENCE</scope>
    <source>
        <strain evidence="1">B1075</strain>
    </source>
</reference>
<sequence>MSAKKWILFDVGGVLEAVGTEPAFWAAVGAALELDDEQRAAMRADSGMRTAAPETPS</sequence>
<name>A0AAJ5VES2_MICMQ</name>
<accession>A0AAJ5VES2</accession>
<proteinExistence type="predicted"/>
<protein>
    <submittedName>
        <fullName evidence="1">Uncharacterized protein</fullName>
    </submittedName>
</protein>
<organism evidence="1 2">
    <name type="scientific">Microbacterium maritypicum</name>
    <name type="common">Microbacterium liquefaciens</name>
    <dbReference type="NCBI Taxonomy" id="33918"/>
    <lineage>
        <taxon>Bacteria</taxon>
        <taxon>Bacillati</taxon>
        <taxon>Actinomycetota</taxon>
        <taxon>Actinomycetes</taxon>
        <taxon>Micrococcales</taxon>
        <taxon>Microbacteriaceae</taxon>
        <taxon>Microbacterium</taxon>
    </lineage>
</organism>
<dbReference type="Proteomes" id="UP001214756">
    <property type="component" value="Chromosome"/>
</dbReference>
<evidence type="ECO:0000313" key="1">
    <source>
        <dbReference type="EMBL" id="WEF22849.1"/>
    </source>
</evidence>
<evidence type="ECO:0000313" key="2">
    <source>
        <dbReference type="Proteomes" id="UP001214756"/>
    </source>
</evidence>
<dbReference type="RefSeq" id="WP_275093861.1">
    <property type="nucleotide sequence ID" value="NZ_CP118606.1"/>
</dbReference>
<dbReference type="EMBL" id="CP118606">
    <property type="protein sequence ID" value="WEF22849.1"/>
    <property type="molecule type" value="Genomic_DNA"/>
</dbReference>
<dbReference type="AlphaFoldDB" id="A0AAJ5VES2"/>